<evidence type="ECO:0000313" key="2">
    <source>
        <dbReference type="EMBL" id="UUY52769.1"/>
    </source>
</evidence>
<dbReference type="GeneID" id="95579050"/>
<protein>
    <submittedName>
        <fullName evidence="2">AAA family ATPase</fullName>
    </submittedName>
</protein>
<dbReference type="PANTHER" id="PTHR13696:SF99">
    <property type="entry name" value="COBYRINIC ACID AC-DIAMIDE SYNTHASE"/>
    <property type="match status" value="1"/>
</dbReference>
<accession>A0ABY5Q8Y2</accession>
<dbReference type="Pfam" id="PF13614">
    <property type="entry name" value="AAA_31"/>
    <property type="match status" value="1"/>
</dbReference>
<keyword evidence="3" id="KW-1185">Reference proteome</keyword>
<gene>
    <name evidence="2" type="ORF">NRK68_36555</name>
</gene>
<feature type="domain" description="AAA" evidence="1">
    <location>
        <begin position="12"/>
        <end position="198"/>
    </location>
</feature>
<reference evidence="2" key="1">
    <citation type="submission" date="2022-08" db="EMBL/GenBank/DDBJ databases">
        <authorList>
            <person name="Tian L."/>
        </authorList>
    </citation>
    <scope>NUCLEOTIDE SEQUENCE</scope>
    <source>
        <strain evidence="2">CM253</strain>
        <plasmid evidence="2">pshk1</plasmid>
    </source>
</reference>
<evidence type="ECO:0000313" key="3">
    <source>
        <dbReference type="Proteomes" id="UP001057738"/>
    </source>
</evidence>
<dbReference type="Gene3D" id="3.40.50.300">
    <property type="entry name" value="P-loop containing nucleotide triphosphate hydrolases"/>
    <property type="match status" value="1"/>
</dbReference>
<organism evidence="2 3">
    <name type="scientific">Streptomyces yangpuensis</name>
    <dbReference type="NCBI Taxonomy" id="1648182"/>
    <lineage>
        <taxon>Bacteria</taxon>
        <taxon>Bacillati</taxon>
        <taxon>Actinomycetota</taxon>
        <taxon>Actinomycetes</taxon>
        <taxon>Kitasatosporales</taxon>
        <taxon>Streptomycetaceae</taxon>
        <taxon>Streptomyces</taxon>
    </lineage>
</organism>
<dbReference type="RefSeq" id="WP_257858468.1">
    <property type="nucleotide sequence ID" value="NZ_CP102517.1"/>
</dbReference>
<geneLocation type="plasmid" evidence="2 3">
    <name>pshk1</name>
</geneLocation>
<keyword evidence="2" id="KW-0614">Plasmid</keyword>
<dbReference type="PANTHER" id="PTHR13696">
    <property type="entry name" value="P-LOOP CONTAINING NUCLEOSIDE TRIPHOSPHATE HYDROLASE"/>
    <property type="match status" value="1"/>
</dbReference>
<dbReference type="InterPro" id="IPR027417">
    <property type="entry name" value="P-loop_NTPase"/>
</dbReference>
<evidence type="ECO:0000259" key="1">
    <source>
        <dbReference type="Pfam" id="PF13614"/>
    </source>
</evidence>
<dbReference type="InterPro" id="IPR050678">
    <property type="entry name" value="DNA_Partitioning_ATPase"/>
</dbReference>
<dbReference type="EMBL" id="CP102517">
    <property type="protein sequence ID" value="UUY52769.1"/>
    <property type="molecule type" value="Genomic_DNA"/>
</dbReference>
<sequence>MDFSERAGMAGKRVASYSEKGGVGKSALAAGLAAVARRRAFAGRIGTVYSADLDPRGTFTSELGLDTEALPCSLNDLLAADPKGEKGLAADVMLEAAEAWSGVRVLAAERALANRETDQATALEFRLRSGLDGVVTDDDLAVIDLPPRAGGKLVVSGLIAATHVVIPATLDEDGRVGAREALDTIRQVQETYNPGLQVVGIVPSIVPGGKSTLGDVIGKFLADTYGPLYRDDLAIPRYSIRQQTRFARVPITSQTGKEATALMTAYDSILTAAGVAE</sequence>
<proteinExistence type="predicted"/>
<dbReference type="Proteomes" id="UP001057738">
    <property type="component" value="Plasmid pshk1"/>
</dbReference>
<dbReference type="InterPro" id="IPR025669">
    <property type="entry name" value="AAA_dom"/>
</dbReference>
<dbReference type="SUPFAM" id="SSF52540">
    <property type="entry name" value="P-loop containing nucleoside triphosphate hydrolases"/>
    <property type="match status" value="1"/>
</dbReference>
<name>A0ABY5Q8Y2_9ACTN</name>
<dbReference type="CDD" id="cd02042">
    <property type="entry name" value="ParAB_family"/>
    <property type="match status" value="1"/>
</dbReference>